<evidence type="ECO:0000256" key="2">
    <source>
        <dbReference type="ARBA" id="ARBA00022803"/>
    </source>
</evidence>
<dbReference type="RefSeq" id="WP_158766635.1">
    <property type="nucleotide sequence ID" value="NZ_CP047045.1"/>
</dbReference>
<dbReference type="SMART" id="SM00028">
    <property type="entry name" value="TPR"/>
    <property type="match status" value="5"/>
</dbReference>
<dbReference type="PROSITE" id="PS50005">
    <property type="entry name" value="TPR"/>
    <property type="match status" value="2"/>
</dbReference>
<dbReference type="KEGG" id="tsv:DSM104635_02657"/>
<name>A0A6I6MKF5_9CAUL</name>
<evidence type="ECO:0000256" key="4">
    <source>
        <dbReference type="SAM" id="MobiDB-lite"/>
    </source>
</evidence>
<evidence type="ECO:0000256" key="3">
    <source>
        <dbReference type="PROSITE-ProRule" id="PRU00339"/>
    </source>
</evidence>
<evidence type="ECO:0000256" key="5">
    <source>
        <dbReference type="SAM" id="SignalP"/>
    </source>
</evidence>
<feature type="chain" id="PRO_5026360309" evidence="5">
    <location>
        <begin position="25"/>
        <end position="646"/>
    </location>
</feature>
<dbReference type="InterPro" id="IPR013105">
    <property type="entry name" value="TPR_2"/>
</dbReference>
<keyword evidence="7" id="KW-1185">Reference proteome</keyword>
<dbReference type="InterPro" id="IPR019734">
    <property type="entry name" value="TPR_rpt"/>
</dbReference>
<organism evidence="6 7">
    <name type="scientific">Terricaulis silvestris</name>
    <dbReference type="NCBI Taxonomy" id="2686094"/>
    <lineage>
        <taxon>Bacteria</taxon>
        <taxon>Pseudomonadati</taxon>
        <taxon>Pseudomonadota</taxon>
        <taxon>Alphaproteobacteria</taxon>
        <taxon>Caulobacterales</taxon>
        <taxon>Caulobacteraceae</taxon>
        <taxon>Terricaulis</taxon>
    </lineage>
</organism>
<gene>
    <name evidence="6" type="ORF">DSM104635_02657</name>
</gene>
<dbReference type="EMBL" id="CP047045">
    <property type="protein sequence ID" value="QGZ95805.1"/>
    <property type="molecule type" value="Genomic_DNA"/>
</dbReference>
<dbReference type="Pfam" id="PF13181">
    <property type="entry name" value="TPR_8"/>
    <property type="match status" value="1"/>
</dbReference>
<dbReference type="Pfam" id="PF13176">
    <property type="entry name" value="TPR_7"/>
    <property type="match status" value="1"/>
</dbReference>
<proteinExistence type="predicted"/>
<dbReference type="PANTHER" id="PTHR12558">
    <property type="entry name" value="CELL DIVISION CYCLE 16,23,27"/>
    <property type="match status" value="1"/>
</dbReference>
<feature type="repeat" description="TPR" evidence="3">
    <location>
        <begin position="219"/>
        <end position="252"/>
    </location>
</feature>
<feature type="region of interest" description="Disordered" evidence="4">
    <location>
        <begin position="608"/>
        <end position="646"/>
    </location>
</feature>
<feature type="signal peptide" evidence="5">
    <location>
        <begin position="1"/>
        <end position="24"/>
    </location>
</feature>
<dbReference type="SUPFAM" id="SSF48452">
    <property type="entry name" value="TPR-like"/>
    <property type="match status" value="3"/>
</dbReference>
<accession>A0A6I6MKF5</accession>
<sequence>MRWATLAATISAAAFASAAGVAYAQAGKQDERPAVAQDAVVQEGVEPAQELRVTSPPNAAPDRTYAKPEAALLEADVDYMVREGRRALNRSVDDDVALWTASVFIDDFAAGRYAEARATLQNSPGGLQGGMADMMEPFLLAAEGQVDRGVERVDAGGDNLPAPLPEVERALVFESAGRLQEAAAVYAQMVERMDLTPPGEAEPQNMEEFERALGATRVSHAVYRAALVHHRLGRTEAARRYYNTVLEFSPRSVDVLENLRRLDAGQQPFEPALTPKSAAGRWMIFLAEFLTQTEALSHMLSDADPEPGLASPAGTTMLQLGLLLAPDASDWRLYAAQEVLEAGGTAGAERILAQMPADDVFAPDAEIVRAGIHLERDNNAAAIASADRVVANAGNRWTLIAAAADIYRRTDHTEQAISAFDRALGMVQAPKDRADVLGWRAFAHRYVGNYAAATADMRAAYELDQGVDTRMLYVSILMDDPQAWNDGITVARTLFAEQPDSVLRLNALGYALIQQPQGLEEGYRLLWRGFNYGQQDFAVVDSLGWAYYLYGHFDQARALIERARDLSNAQEPNSEILDHLGDVYWRLNRREDARAAWRQALDADPDVPRRRTLEQKVSRGLTTPAPRQRELPRVDLPEGPAQREDL</sequence>
<protein>
    <submittedName>
        <fullName evidence="6">Putative PEP-CTERM system TPR-repeat lipoprotein</fullName>
    </submittedName>
</protein>
<evidence type="ECO:0000313" key="6">
    <source>
        <dbReference type="EMBL" id="QGZ95805.1"/>
    </source>
</evidence>
<reference evidence="7" key="1">
    <citation type="submission" date="2019-12" db="EMBL/GenBank/DDBJ databases">
        <title>Complete genome of Terracaulis silvestris 0127_4.</title>
        <authorList>
            <person name="Vieira S."/>
            <person name="Riedel T."/>
            <person name="Sproer C."/>
            <person name="Pascual J."/>
            <person name="Boedeker C."/>
            <person name="Overmann J."/>
        </authorList>
    </citation>
    <scope>NUCLEOTIDE SEQUENCE [LARGE SCALE GENOMIC DNA]</scope>
    <source>
        <strain evidence="7">0127_4</strain>
    </source>
</reference>
<keyword evidence="1" id="KW-0677">Repeat</keyword>
<evidence type="ECO:0000313" key="7">
    <source>
        <dbReference type="Proteomes" id="UP000431269"/>
    </source>
</evidence>
<keyword evidence="2 3" id="KW-0802">TPR repeat</keyword>
<dbReference type="Pfam" id="PF07719">
    <property type="entry name" value="TPR_2"/>
    <property type="match status" value="1"/>
</dbReference>
<keyword evidence="5" id="KW-0732">Signal</keyword>
<feature type="compositionally biased region" description="Basic and acidic residues" evidence="4">
    <location>
        <begin position="627"/>
        <end position="646"/>
    </location>
</feature>
<feature type="repeat" description="TPR" evidence="3">
    <location>
        <begin position="574"/>
        <end position="607"/>
    </location>
</feature>
<dbReference type="Proteomes" id="UP000431269">
    <property type="component" value="Chromosome"/>
</dbReference>
<dbReference type="InterPro" id="IPR011990">
    <property type="entry name" value="TPR-like_helical_dom_sf"/>
</dbReference>
<dbReference type="Gene3D" id="1.25.40.10">
    <property type="entry name" value="Tetratricopeptide repeat domain"/>
    <property type="match status" value="2"/>
</dbReference>
<dbReference type="AlphaFoldDB" id="A0A6I6MKF5"/>
<evidence type="ECO:0000256" key="1">
    <source>
        <dbReference type="ARBA" id="ARBA00022737"/>
    </source>
</evidence>
<keyword evidence="6" id="KW-0449">Lipoprotein</keyword>
<dbReference type="PANTHER" id="PTHR12558:SF13">
    <property type="entry name" value="CELL DIVISION CYCLE PROTEIN 27 HOMOLOG"/>
    <property type="match status" value="1"/>
</dbReference>
<feature type="compositionally biased region" description="Basic and acidic residues" evidence="4">
    <location>
        <begin position="608"/>
        <end position="617"/>
    </location>
</feature>